<reference evidence="10 11" key="1">
    <citation type="submission" date="2021-03" db="EMBL/GenBank/DDBJ databases">
        <title>Genomic Encyclopedia of Type Strains, Phase IV (KMG-IV): sequencing the most valuable type-strain genomes for metagenomic binning, comparative biology and taxonomic classification.</title>
        <authorList>
            <person name="Goeker M."/>
        </authorList>
    </citation>
    <scope>NUCLEOTIDE SEQUENCE [LARGE SCALE GENOMIC DNA]</scope>
    <source>
        <strain evidence="10 11">DSM 27138</strain>
    </source>
</reference>
<dbReference type="SUPFAM" id="SSF47384">
    <property type="entry name" value="Homodimeric domain of signal transducing histidine kinase"/>
    <property type="match status" value="1"/>
</dbReference>
<keyword evidence="3" id="KW-0597">Phosphoprotein</keyword>
<comment type="caution">
    <text evidence="10">The sequence shown here is derived from an EMBL/GenBank/DDBJ whole genome shotgun (WGS) entry which is preliminary data.</text>
</comment>
<evidence type="ECO:0000256" key="4">
    <source>
        <dbReference type="ARBA" id="ARBA00022679"/>
    </source>
</evidence>
<dbReference type="Proteomes" id="UP001519289">
    <property type="component" value="Unassembled WGS sequence"/>
</dbReference>
<organism evidence="10 11">
    <name type="scientific">Symbiobacterium terraclitae</name>
    <dbReference type="NCBI Taxonomy" id="557451"/>
    <lineage>
        <taxon>Bacteria</taxon>
        <taxon>Bacillati</taxon>
        <taxon>Bacillota</taxon>
        <taxon>Clostridia</taxon>
        <taxon>Eubacteriales</taxon>
        <taxon>Symbiobacteriaceae</taxon>
        <taxon>Symbiobacterium</taxon>
    </lineage>
</organism>
<keyword evidence="5 10" id="KW-0418">Kinase</keyword>
<evidence type="ECO:0000256" key="1">
    <source>
        <dbReference type="ARBA" id="ARBA00000085"/>
    </source>
</evidence>
<dbReference type="InterPro" id="IPR003661">
    <property type="entry name" value="HisK_dim/P_dom"/>
</dbReference>
<dbReference type="SMART" id="SM00388">
    <property type="entry name" value="HisKA"/>
    <property type="match status" value="1"/>
</dbReference>
<evidence type="ECO:0000256" key="3">
    <source>
        <dbReference type="ARBA" id="ARBA00022553"/>
    </source>
</evidence>
<evidence type="ECO:0000256" key="8">
    <source>
        <dbReference type="SAM" id="Phobius"/>
    </source>
</evidence>
<comment type="catalytic activity">
    <reaction evidence="1">
        <text>ATP + protein L-histidine = ADP + protein N-phospho-L-histidine.</text>
        <dbReference type="EC" id="2.7.13.3"/>
    </reaction>
</comment>
<dbReference type="CDD" id="cd00082">
    <property type="entry name" value="HisKA"/>
    <property type="match status" value="1"/>
</dbReference>
<dbReference type="PROSITE" id="PS50109">
    <property type="entry name" value="HIS_KIN"/>
    <property type="match status" value="1"/>
</dbReference>
<dbReference type="CDD" id="cd00075">
    <property type="entry name" value="HATPase"/>
    <property type="match status" value="1"/>
</dbReference>
<dbReference type="Gene3D" id="6.10.340.10">
    <property type="match status" value="1"/>
</dbReference>
<protein>
    <recommendedName>
        <fullName evidence="2">histidine kinase</fullName>
        <ecNumber evidence="2">2.7.13.3</ecNumber>
    </recommendedName>
</protein>
<feature type="domain" description="Histidine kinase" evidence="9">
    <location>
        <begin position="451"/>
        <end position="670"/>
    </location>
</feature>
<dbReference type="PANTHER" id="PTHR43711:SF31">
    <property type="entry name" value="HISTIDINE KINASE"/>
    <property type="match status" value="1"/>
</dbReference>
<dbReference type="Gene3D" id="1.10.287.130">
    <property type="match status" value="1"/>
</dbReference>
<dbReference type="InterPro" id="IPR004358">
    <property type="entry name" value="Sig_transdc_His_kin-like_C"/>
</dbReference>
<dbReference type="InterPro" id="IPR005467">
    <property type="entry name" value="His_kinase_dom"/>
</dbReference>
<dbReference type="InterPro" id="IPR050736">
    <property type="entry name" value="Sensor_HK_Regulatory"/>
</dbReference>
<dbReference type="PANTHER" id="PTHR43711">
    <property type="entry name" value="TWO-COMPONENT HISTIDINE KINASE"/>
    <property type="match status" value="1"/>
</dbReference>
<keyword evidence="6" id="KW-0902">Two-component regulatory system</keyword>
<accession>A0ABS4JPK7</accession>
<dbReference type="SMART" id="SM00387">
    <property type="entry name" value="HATPase_c"/>
    <property type="match status" value="1"/>
</dbReference>
<dbReference type="EMBL" id="JAGGLG010000005">
    <property type="protein sequence ID" value="MBP2017455.1"/>
    <property type="molecule type" value="Genomic_DNA"/>
</dbReference>
<keyword evidence="8" id="KW-0812">Transmembrane</keyword>
<evidence type="ECO:0000256" key="5">
    <source>
        <dbReference type="ARBA" id="ARBA00022777"/>
    </source>
</evidence>
<evidence type="ECO:0000313" key="11">
    <source>
        <dbReference type="Proteomes" id="UP001519289"/>
    </source>
</evidence>
<dbReference type="GO" id="GO:0016301">
    <property type="term" value="F:kinase activity"/>
    <property type="evidence" value="ECO:0007669"/>
    <property type="project" value="UniProtKB-KW"/>
</dbReference>
<dbReference type="InterPro" id="IPR036890">
    <property type="entry name" value="HATPase_C_sf"/>
</dbReference>
<dbReference type="RefSeq" id="WP_209465602.1">
    <property type="nucleotide sequence ID" value="NZ_JAGGLG010000005.1"/>
</dbReference>
<keyword evidence="7" id="KW-0175">Coiled coil</keyword>
<dbReference type="Pfam" id="PF02518">
    <property type="entry name" value="HATPase_c"/>
    <property type="match status" value="1"/>
</dbReference>
<evidence type="ECO:0000259" key="9">
    <source>
        <dbReference type="PROSITE" id="PS50109"/>
    </source>
</evidence>
<feature type="coiled-coil region" evidence="7">
    <location>
        <begin position="396"/>
        <end position="437"/>
    </location>
</feature>
<feature type="transmembrane region" description="Helical" evidence="8">
    <location>
        <begin position="21"/>
        <end position="40"/>
    </location>
</feature>
<proteinExistence type="predicted"/>
<keyword evidence="8" id="KW-1133">Transmembrane helix</keyword>
<dbReference type="PRINTS" id="PR00344">
    <property type="entry name" value="BCTRLSENSOR"/>
</dbReference>
<dbReference type="SUPFAM" id="SSF55874">
    <property type="entry name" value="ATPase domain of HSP90 chaperone/DNA topoisomerase II/histidine kinase"/>
    <property type="match status" value="1"/>
</dbReference>
<dbReference type="InterPro" id="IPR003594">
    <property type="entry name" value="HATPase_dom"/>
</dbReference>
<evidence type="ECO:0000256" key="2">
    <source>
        <dbReference type="ARBA" id="ARBA00012438"/>
    </source>
</evidence>
<keyword evidence="11" id="KW-1185">Reference proteome</keyword>
<dbReference type="Pfam" id="PF00512">
    <property type="entry name" value="HisKA"/>
    <property type="match status" value="1"/>
</dbReference>
<evidence type="ECO:0000256" key="7">
    <source>
        <dbReference type="SAM" id="Coils"/>
    </source>
</evidence>
<evidence type="ECO:0000256" key="6">
    <source>
        <dbReference type="ARBA" id="ARBA00023012"/>
    </source>
</evidence>
<dbReference type="Gene3D" id="3.30.565.10">
    <property type="entry name" value="Histidine kinase-like ATPase, C-terminal domain"/>
    <property type="match status" value="1"/>
</dbReference>
<sequence>MSRRWRTGADSFSSLWLRTQILLMVLFFGLFIAFDISIIFTRLDRNIESLLERTQTISWQAMDRFFVAGESALASLAAAGAADDLSALARALDHQEEMDIWFVTDEAGQIRRSNLAGGSVPPQLVAVAMSSLSSGARLGVFELVPLDELAAHSRALAARAVVTADEPATGYGALFQVVAVPYGDAEGTGRGVLAAAHLLNNDCSVARQVRSAIPDSFSTISTGGLRIAGNLEIGEAPTYRGIGRRQPAELTATIQRGERYSGRVALTDDLVHLVVSDPIRNGQGEVIGALTTGHPSQGLATLKRDSSVYILLSALLSLTAAVIVSAFVSQRLSMPIVRLGNVAHRLSEAEEVQMAHVQMLNGLPEPRTAEIGYLQTYFTQATIALYQKNREIMGYLKRSEEDRTRLQQLTQRLQHLNETLEAKVEEKTLELRVAMLDLMESNKLKDRFLANTSHELRTPLNSILGFSDTLLSGIYGELTEQQQARVRIIRESAGYLLQLINDLLDMAVLAQGKLQLDLQETDLHLVIDSVAVIARQQCEQKAILLALKLDEHPRPITADPTRLKQVLYNVLSNAVRYTPAGGVITIETCFTPREVRLSVADTGIGIPEPDLYHVFDEFYQAENRSLTGQRGVGLGLPLSKKLVEAHGGHIELRSRLGEGTTVTIHLPLQTADSEPKE</sequence>
<dbReference type="EC" id="2.7.13.3" evidence="2"/>
<keyword evidence="8" id="KW-0472">Membrane</keyword>
<gene>
    <name evidence="10" type="ORF">J2Z79_000838</name>
</gene>
<dbReference type="InterPro" id="IPR036097">
    <property type="entry name" value="HisK_dim/P_sf"/>
</dbReference>
<name>A0ABS4JPK7_9FIRM</name>
<keyword evidence="4" id="KW-0808">Transferase</keyword>
<evidence type="ECO:0000313" key="10">
    <source>
        <dbReference type="EMBL" id="MBP2017455.1"/>
    </source>
</evidence>